<dbReference type="SUPFAM" id="SSF63829">
    <property type="entry name" value="Calcium-dependent phosphotriesterase"/>
    <property type="match status" value="1"/>
</dbReference>
<evidence type="ECO:0000256" key="1">
    <source>
        <dbReference type="SAM" id="SignalP"/>
    </source>
</evidence>
<accession>A0A8H6KK24</accession>
<dbReference type="InterPro" id="IPR015943">
    <property type="entry name" value="WD40/YVTN_repeat-like_dom_sf"/>
</dbReference>
<dbReference type="Proteomes" id="UP000639643">
    <property type="component" value="Unassembled WGS sequence"/>
</dbReference>
<evidence type="ECO:0000313" key="2">
    <source>
        <dbReference type="EMBL" id="KAF6832964.1"/>
    </source>
</evidence>
<reference evidence="2" key="1">
    <citation type="journal article" date="2020" name="Phytopathology">
        <title>Genome Sequence Resources of Colletotrichum truncatum, C. plurivorum, C. musicola, and C. sojae: Four Species Pathogenic to Soybean (Glycine max).</title>
        <authorList>
            <person name="Rogerio F."/>
            <person name="Boufleur T.R."/>
            <person name="Ciampi-Guillardi M."/>
            <person name="Sukno S.A."/>
            <person name="Thon M.R."/>
            <person name="Massola Junior N.S."/>
            <person name="Baroncelli R."/>
        </authorList>
    </citation>
    <scope>NUCLEOTIDE SEQUENCE</scope>
    <source>
        <strain evidence="2">LFN0074</strain>
    </source>
</reference>
<keyword evidence="1" id="KW-0732">Signal</keyword>
<organism evidence="2 3">
    <name type="scientific">Colletotrichum musicola</name>
    <dbReference type="NCBI Taxonomy" id="2175873"/>
    <lineage>
        <taxon>Eukaryota</taxon>
        <taxon>Fungi</taxon>
        <taxon>Dikarya</taxon>
        <taxon>Ascomycota</taxon>
        <taxon>Pezizomycotina</taxon>
        <taxon>Sordariomycetes</taxon>
        <taxon>Hypocreomycetidae</taxon>
        <taxon>Glomerellales</taxon>
        <taxon>Glomerellaceae</taxon>
        <taxon>Colletotrichum</taxon>
        <taxon>Colletotrichum orchidearum species complex</taxon>
    </lineage>
</organism>
<gene>
    <name evidence="2" type="ORF">CMUS01_06730</name>
</gene>
<dbReference type="OrthoDB" id="10006285at2759"/>
<feature type="chain" id="PRO_5034905566" evidence="1">
    <location>
        <begin position="22"/>
        <end position="400"/>
    </location>
</feature>
<dbReference type="AlphaFoldDB" id="A0A8H6KK24"/>
<name>A0A8H6KK24_9PEZI</name>
<dbReference type="EMBL" id="WIGM01000226">
    <property type="protein sequence ID" value="KAF6832964.1"/>
    <property type="molecule type" value="Genomic_DNA"/>
</dbReference>
<dbReference type="Gene3D" id="2.130.10.10">
    <property type="entry name" value="YVTN repeat-like/Quinoprotein amine dehydrogenase"/>
    <property type="match status" value="1"/>
</dbReference>
<sequence>MHTSSFASFLLQAALLTTVTGRPSACKAALQPGKAVYLITNDRDNAVVGLRVLENGMLSGGAVASTQGSGSNFVDGMTKQPAAPDALASQSALTVAGKHLFAVNAGSNTITMFTIDPADPTKLTMAGQPAAVPGEFPNTVAANKKHQLVCVGTSGAKAGVSCASFSERGIGAMDALRPIDLKQTTPPAGPTNTLSQAFFSNDEKTLFVTVKGDPTKQNAGFLAAYQVDNGNATAGLSLEGTRSSPNGTAVLFGSSTIPGSSDLFVTDASFGAAVLSVHSSPISASIKGMGKVADQKATCWATISAATKTAFVTDVGKNRLIEMSVQDASIQGVIDLSSNGDPGLIDLRAAGNFIYALSPGNGTTQAAITVVDALSKKQIQHFNLGCLGAGKNAQGMEVFL</sequence>
<protein>
    <submittedName>
        <fullName evidence="2">3-carboxymuconate cyclase</fullName>
    </submittedName>
</protein>
<keyword evidence="3" id="KW-1185">Reference proteome</keyword>
<feature type="signal peptide" evidence="1">
    <location>
        <begin position="1"/>
        <end position="21"/>
    </location>
</feature>
<comment type="caution">
    <text evidence="2">The sequence shown here is derived from an EMBL/GenBank/DDBJ whole genome shotgun (WGS) entry which is preliminary data.</text>
</comment>
<evidence type="ECO:0000313" key="3">
    <source>
        <dbReference type="Proteomes" id="UP000639643"/>
    </source>
</evidence>
<proteinExistence type="predicted"/>